<dbReference type="SUPFAM" id="SSF53335">
    <property type="entry name" value="S-adenosyl-L-methionine-dependent methyltransferases"/>
    <property type="match status" value="1"/>
</dbReference>
<proteinExistence type="predicted"/>
<dbReference type="Pfam" id="PF08242">
    <property type="entry name" value="Methyltransf_12"/>
    <property type="match status" value="1"/>
</dbReference>
<dbReference type="CDD" id="cd02440">
    <property type="entry name" value="AdoMet_MTases"/>
    <property type="match status" value="1"/>
</dbReference>
<dbReference type="PANTHER" id="PTHR43591">
    <property type="entry name" value="METHYLTRANSFERASE"/>
    <property type="match status" value="1"/>
</dbReference>
<name>A0ABR4HXG1_9EURO</name>
<dbReference type="InterPro" id="IPR029063">
    <property type="entry name" value="SAM-dependent_MTases_sf"/>
</dbReference>
<evidence type="ECO:0000313" key="3">
    <source>
        <dbReference type="Proteomes" id="UP001610334"/>
    </source>
</evidence>
<keyword evidence="2" id="KW-0489">Methyltransferase</keyword>
<dbReference type="GO" id="GO:0032259">
    <property type="term" value="P:methylation"/>
    <property type="evidence" value="ECO:0007669"/>
    <property type="project" value="UniProtKB-KW"/>
</dbReference>
<feature type="domain" description="Methyltransferase type 12" evidence="1">
    <location>
        <begin position="77"/>
        <end position="172"/>
    </location>
</feature>
<dbReference type="InterPro" id="IPR013217">
    <property type="entry name" value="Methyltransf_12"/>
</dbReference>
<keyword evidence="2" id="KW-0808">Transferase</keyword>
<reference evidence="2 3" key="1">
    <citation type="submission" date="2024-07" db="EMBL/GenBank/DDBJ databases">
        <title>Section-level genome sequencing and comparative genomics of Aspergillus sections Usti and Cavernicolus.</title>
        <authorList>
            <consortium name="Lawrence Berkeley National Laboratory"/>
            <person name="Nybo J.L."/>
            <person name="Vesth T.C."/>
            <person name="Theobald S."/>
            <person name="Frisvad J.C."/>
            <person name="Larsen T.O."/>
            <person name="Kjaerboelling I."/>
            <person name="Rothschild-Mancinelli K."/>
            <person name="Lyhne E.K."/>
            <person name="Kogle M.E."/>
            <person name="Barry K."/>
            <person name="Clum A."/>
            <person name="Na H."/>
            <person name="Ledsgaard L."/>
            <person name="Lin J."/>
            <person name="Lipzen A."/>
            <person name="Kuo A."/>
            <person name="Riley R."/>
            <person name="Mondo S."/>
            <person name="Labutti K."/>
            <person name="Haridas S."/>
            <person name="Pangalinan J."/>
            <person name="Salamov A.A."/>
            <person name="Simmons B.A."/>
            <person name="Magnuson J.K."/>
            <person name="Chen J."/>
            <person name="Drula E."/>
            <person name="Henrissat B."/>
            <person name="Wiebenga A."/>
            <person name="Lubbers R.J."/>
            <person name="Gomes A.C."/>
            <person name="Makela M.R."/>
            <person name="Stajich J."/>
            <person name="Grigoriev I.V."/>
            <person name="Mortensen U.H."/>
            <person name="De Vries R.P."/>
            <person name="Baker S.E."/>
            <person name="Andersen M.R."/>
        </authorList>
    </citation>
    <scope>NUCLEOTIDE SEQUENCE [LARGE SCALE GENOMIC DNA]</scope>
    <source>
        <strain evidence="2 3">CBS 588.65</strain>
    </source>
</reference>
<evidence type="ECO:0000313" key="2">
    <source>
        <dbReference type="EMBL" id="KAL2820110.1"/>
    </source>
</evidence>
<accession>A0ABR4HXG1</accession>
<evidence type="ECO:0000259" key="1">
    <source>
        <dbReference type="Pfam" id="PF08242"/>
    </source>
</evidence>
<dbReference type="PANTHER" id="PTHR43591:SF96">
    <property type="entry name" value="PUTATIVE-RELATED"/>
    <property type="match status" value="1"/>
</dbReference>
<dbReference type="EMBL" id="JBFXLT010000008">
    <property type="protein sequence ID" value="KAL2820110.1"/>
    <property type="molecule type" value="Genomic_DNA"/>
</dbReference>
<protein>
    <submittedName>
        <fullName evidence="2">S-adenosyl-L-methionine-dependent methyltransferase</fullName>
    </submittedName>
</protein>
<keyword evidence="3" id="KW-1185">Reference proteome</keyword>
<comment type="caution">
    <text evidence="2">The sequence shown here is derived from an EMBL/GenBank/DDBJ whole genome shotgun (WGS) entry which is preliminary data.</text>
</comment>
<organism evidence="2 3">
    <name type="scientific">Aspergillus granulosus</name>
    <dbReference type="NCBI Taxonomy" id="176169"/>
    <lineage>
        <taxon>Eukaryota</taxon>
        <taxon>Fungi</taxon>
        <taxon>Dikarya</taxon>
        <taxon>Ascomycota</taxon>
        <taxon>Pezizomycotina</taxon>
        <taxon>Eurotiomycetes</taxon>
        <taxon>Eurotiomycetidae</taxon>
        <taxon>Eurotiales</taxon>
        <taxon>Aspergillaceae</taxon>
        <taxon>Aspergillus</taxon>
        <taxon>Aspergillus subgen. Nidulantes</taxon>
    </lineage>
</organism>
<sequence>METPTLPTPEIVQEISSLLKRHGWPLSYSYRDANRMNLQHYLWRETLQFNIHNSILPHLISGGPHTPHKAPPLNIADIACGTGSWLIDTAREWPRSQLDGFDVSLDIAPNSQRLPSNITLRKWDFFTDPVPSELEGKYDLIHLRWLTLRLSGKDHETILQKFHCLLKPGGYIQWEEWDYAGATLEKISPTLDTPTLAELKKMWDSDIAVSDLPRLLWEVGFRDLVVERIEERNELVHAFQELHLMNVEEAAGGVMRLKETHMGASLFPVIITAHQEFNQGTSWRIPMIVVVMRKDG</sequence>
<dbReference type="Gene3D" id="3.40.50.150">
    <property type="entry name" value="Vaccinia Virus protein VP39"/>
    <property type="match status" value="1"/>
</dbReference>
<dbReference type="GO" id="GO:0008168">
    <property type="term" value="F:methyltransferase activity"/>
    <property type="evidence" value="ECO:0007669"/>
    <property type="project" value="UniProtKB-KW"/>
</dbReference>
<gene>
    <name evidence="2" type="ORF">BJX63DRAFT_445007</name>
</gene>
<dbReference type="Proteomes" id="UP001610334">
    <property type="component" value="Unassembled WGS sequence"/>
</dbReference>